<accession>A0ACC2FBD7</accession>
<keyword evidence="2" id="KW-1185">Reference proteome</keyword>
<organism evidence="1 2">
    <name type="scientific">Dallia pectoralis</name>
    <name type="common">Alaska blackfish</name>
    <dbReference type="NCBI Taxonomy" id="75939"/>
    <lineage>
        <taxon>Eukaryota</taxon>
        <taxon>Metazoa</taxon>
        <taxon>Chordata</taxon>
        <taxon>Craniata</taxon>
        <taxon>Vertebrata</taxon>
        <taxon>Euteleostomi</taxon>
        <taxon>Actinopterygii</taxon>
        <taxon>Neopterygii</taxon>
        <taxon>Teleostei</taxon>
        <taxon>Protacanthopterygii</taxon>
        <taxon>Esociformes</taxon>
        <taxon>Umbridae</taxon>
        <taxon>Dallia</taxon>
    </lineage>
</organism>
<dbReference type="EMBL" id="CM055757">
    <property type="protein sequence ID" value="KAJ7988676.1"/>
    <property type="molecule type" value="Genomic_DNA"/>
</dbReference>
<evidence type="ECO:0000313" key="2">
    <source>
        <dbReference type="Proteomes" id="UP001157502"/>
    </source>
</evidence>
<protein>
    <submittedName>
        <fullName evidence="1">Uncharacterized protein</fullName>
    </submittedName>
</protein>
<name>A0ACC2FBD7_DALPE</name>
<reference evidence="1" key="1">
    <citation type="submission" date="2021-05" db="EMBL/GenBank/DDBJ databases">
        <authorList>
            <person name="Pan Q."/>
            <person name="Jouanno E."/>
            <person name="Zahm M."/>
            <person name="Klopp C."/>
            <person name="Cabau C."/>
            <person name="Louis A."/>
            <person name="Berthelot C."/>
            <person name="Parey E."/>
            <person name="Roest Crollius H."/>
            <person name="Montfort J."/>
            <person name="Robinson-Rechavi M."/>
            <person name="Bouchez O."/>
            <person name="Lampietro C."/>
            <person name="Lopez Roques C."/>
            <person name="Donnadieu C."/>
            <person name="Postlethwait J."/>
            <person name="Bobe J."/>
            <person name="Dillon D."/>
            <person name="Chandos A."/>
            <person name="von Hippel F."/>
            <person name="Guiguen Y."/>
        </authorList>
    </citation>
    <scope>NUCLEOTIDE SEQUENCE</scope>
    <source>
        <strain evidence="1">YG-Jan2019</strain>
    </source>
</reference>
<dbReference type="Proteomes" id="UP001157502">
    <property type="component" value="Chromosome 30"/>
</dbReference>
<comment type="caution">
    <text evidence="1">The sequence shown here is derived from an EMBL/GenBank/DDBJ whole genome shotgun (WGS) entry which is preliminary data.</text>
</comment>
<gene>
    <name evidence="1" type="ORF">DPEC_G00311700</name>
</gene>
<evidence type="ECO:0000313" key="1">
    <source>
        <dbReference type="EMBL" id="KAJ7988676.1"/>
    </source>
</evidence>
<proteinExistence type="predicted"/>
<sequence>MEVPKPNVSDQFFNDVQRFNDVIKLHSNLMPPMDKLLALPGCAAFITTLDFTKECWQTPLHSMPHPLSCDKNVTRRPCTPPVLQRRGLITTIILLLTTTQILHHSSTGSLLRINKSHLSPKLANSICAVMRGAVFLLFSLWAGVDAINPQILADVVQNMRRFGLENHQYAMAVRLTQQQCNDETAVFDVGVQPSEVQKKLKDDFVYLGERIIAAIPDTLHAEYHLLAHNNVYPSREIAVCTQWTLDEEEEDDRVGD</sequence>